<evidence type="ECO:0000313" key="3">
    <source>
        <dbReference type="Proteomes" id="UP000434475"/>
    </source>
</evidence>
<feature type="transmembrane region" description="Helical" evidence="1">
    <location>
        <begin position="52"/>
        <end position="71"/>
    </location>
</feature>
<comment type="caution">
    <text evidence="2">The sequence shown here is derived from an EMBL/GenBank/DDBJ whole genome shotgun (WGS) entry which is preliminary data.</text>
</comment>
<keyword evidence="1" id="KW-0812">Transmembrane</keyword>
<dbReference type="EMBL" id="WKPR01000020">
    <property type="protein sequence ID" value="MSB21251.1"/>
    <property type="molecule type" value="Genomic_DNA"/>
</dbReference>
<evidence type="ECO:0008006" key="4">
    <source>
        <dbReference type="Google" id="ProtNLM"/>
    </source>
</evidence>
<organism evidence="2 3">
    <name type="scientific">Flavonifractor plautii</name>
    <name type="common">Fusobacterium plautii</name>
    <dbReference type="NCBI Taxonomy" id="292800"/>
    <lineage>
        <taxon>Bacteria</taxon>
        <taxon>Bacillati</taxon>
        <taxon>Bacillota</taxon>
        <taxon>Clostridia</taxon>
        <taxon>Eubacteriales</taxon>
        <taxon>Oscillospiraceae</taxon>
        <taxon>Flavonifractor</taxon>
    </lineage>
</organism>
<keyword evidence="1" id="KW-1133">Transmembrane helix</keyword>
<dbReference type="Proteomes" id="UP000434475">
    <property type="component" value="Unassembled WGS sequence"/>
</dbReference>
<reference evidence="2 3" key="1">
    <citation type="journal article" date="2019" name="Nat. Med.">
        <title>A library of human gut bacterial isolates paired with longitudinal multiomics data enables mechanistic microbiome research.</title>
        <authorList>
            <person name="Poyet M."/>
            <person name="Groussin M."/>
            <person name="Gibbons S.M."/>
            <person name="Avila-Pacheco J."/>
            <person name="Jiang X."/>
            <person name="Kearney S.M."/>
            <person name="Perrotta A.R."/>
            <person name="Berdy B."/>
            <person name="Zhao S."/>
            <person name="Lieberman T.D."/>
            <person name="Swanson P.K."/>
            <person name="Smith M."/>
            <person name="Roesemann S."/>
            <person name="Alexander J.E."/>
            <person name="Rich S.A."/>
            <person name="Livny J."/>
            <person name="Vlamakis H."/>
            <person name="Clish C."/>
            <person name="Bullock K."/>
            <person name="Deik A."/>
            <person name="Scott J."/>
            <person name="Pierce K.A."/>
            <person name="Xavier R.J."/>
            <person name="Alm E.J."/>
        </authorList>
    </citation>
    <scope>NUCLEOTIDE SEQUENCE [LARGE SCALE GENOMIC DNA]</scope>
    <source>
        <strain evidence="2 3">BIOML-A2</strain>
    </source>
</reference>
<evidence type="ECO:0000313" key="2">
    <source>
        <dbReference type="EMBL" id="MSB21251.1"/>
    </source>
</evidence>
<proteinExistence type="predicted"/>
<accession>A0A6I2R4Y5</accession>
<evidence type="ECO:0000256" key="1">
    <source>
        <dbReference type="SAM" id="Phobius"/>
    </source>
</evidence>
<keyword evidence="1" id="KW-0472">Membrane</keyword>
<feature type="transmembrane region" description="Helical" evidence="1">
    <location>
        <begin position="138"/>
        <end position="162"/>
    </location>
</feature>
<feature type="transmembrane region" description="Helical" evidence="1">
    <location>
        <begin position="12"/>
        <end position="32"/>
    </location>
</feature>
<feature type="transmembrane region" description="Helical" evidence="1">
    <location>
        <begin position="92"/>
        <end position="118"/>
    </location>
</feature>
<sequence length="172" mass="19034">MEGFPMFRKDQFGIVFNTIFSIMFAIFLPLYIDGSNMFREAGAILWGPLVQQLTKDFIPGFAVAFAIGTYIDLKAMGDGFARLCGVKNENGLLFHILRVASITFVMAVLMSLVMMFLAVGYTMPAGAFFMAYLMSFPLTYVVALVVAFITFAIGMPLTIALCRKPPKMPVHP</sequence>
<dbReference type="AlphaFoldDB" id="A0A6I2R4Y5"/>
<gene>
    <name evidence="2" type="ORF">GKE97_17230</name>
</gene>
<name>A0A6I2R4Y5_FLAPL</name>
<protein>
    <recommendedName>
        <fullName evidence="4">DUF2798 domain-containing protein</fullName>
    </recommendedName>
</protein>